<comment type="caution">
    <text evidence="1">The sequence shown here is derived from an EMBL/GenBank/DDBJ whole genome shotgun (WGS) entry which is preliminary data.</text>
</comment>
<proteinExistence type="predicted"/>
<sequence>MENAFVPFSTSPRACIGRNLTGTEMTVFLGNWFHRYELVVERPHSKVLSKAAYYRRFPAYAVGLHGWY</sequence>
<protein>
    <submittedName>
        <fullName evidence="1">Uncharacterized protein</fullName>
    </submittedName>
</protein>
<keyword evidence="2" id="KW-1185">Reference proteome</keyword>
<name>A0ACB8TY55_9APHY</name>
<evidence type="ECO:0000313" key="2">
    <source>
        <dbReference type="Proteomes" id="UP001055072"/>
    </source>
</evidence>
<reference evidence="1" key="1">
    <citation type="journal article" date="2021" name="Environ. Microbiol.">
        <title>Gene family expansions and transcriptome signatures uncover fungal adaptations to wood decay.</title>
        <authorList>
            <person name="Hage H."/>
            <person name="Miyauchi S."/>
            <person name="Viragh M."/>
            <person name="Drula E."/>
            <person name="Min B."/>
            <person name="Chaduli D."/>
            <person name="Navarro D."/>
            <person name="Favel A."/>
            <person name="Norest M."/>
            <person name="Lesage-Meessen L."/>
            <person name="Balint B."/>
            <person name="Merenyi Z."/>
            <person name="de Eugenio L."/>
            <person name="Morin E."/>
            <person name="Martinez A.T."/>
            <person name="Baldrian P."/>
            <person name="Stursova M."/>
            <person name="Martinez M.J."/>
            <person name="Novotny C."/>
            <person name="Magnuson J.K."/>
            <person name="Spatafora J.W."/>
            <person name="Maurice S."/>
            <person name="Pangilinan J."/>
            <person name="Andreopoulos W."/>
            <person name="LaButti K."/>
            <person name="Hundley H."/>
            <person name="Na H."/>
            <person name="Kuo A."/>
            <person name="Barry K."/>
            <person name="Lipzen A."/>
            <person name="Henrissat B."/>
            <person name="Riley R."/>
            <person name="Ahrendt S."/>
            <person name="Nagy L.G."/>
            <person name="Grigoriev I.V."/>
            <person name="Martin F."/>
            <person name="Rosso M.N."/>
        </authorList>
    </citation>
    <scope>NUCLEOTIDE SEQUENCE</scope>
    <source>
        <strain evidence="1">CBS 384.51</strain>
    </source>
</reference>
<evidence type="ECO:0000313" key="1">
    <source>
        <dbReference type="EMBL" id="KAI0086973.1"/>
    </source>
</evidence>
<dbReference type="EMBL" id="MU274920">
    <property type="protein sequence ID" value="KAI0086973.1"/>
    <property type="molecule type" value="Genomic_DNA"/>
</dbReference>
<dbReference type="Proteomes" id="UP001055072">
    <property type="component" value="Unassembled WGS sequence"/>
</dbReference>
<accession>A0ACB8TY55</accession>
<gene>
    <name evidence="1" type="ORF">BDY19DRAFT_995405</name>
</gene>
<organism evidence="1 2">
    <name type="scientific">Irpex rosettiformis</name>
    <dbReference type="NCBI Taxonomy" id="378272"/>
    <lineage>
        <taxon>Eukaryota</taxon>
        <taxon>Fungi</taxon>
        <taxon>Dikarya</taxon>
        <taxon>Basidiomycota</taxon>
        <taxon>Agaricomycotina</taxon>
        <taxon>Agaricomycetes</taxon>
        <taxon>Polyporales</taxon>
        <taxon>Irpicaceae</taxon>
        <taxon>Irpex</taxon>
    </lineage>
</organism>